<protein>
    <submittedName>
        <fullName evidence="7">LysE family translocator</fullName>
    </submittedName>
</protein>
<feature type="transmembrane region" description="Helical" evidence="6">
    <location>
        <begin position="46"/>
        <end position="71"/>
    </location>
</feature>
<dbReference type="InterPro" id="IPR001123">
    <property type="entry name" value="LeuE-type"/>
</dbReference>
<keyword evidence="8" id="KW-1185">Reference proteome</keyword>
<feature type="transmembrane region" description="Helical" evidence="6">
    <location>
        <begin position="12"/>
        <end position="34"/>
    </location>
</feature>
<accession>A0A7X5QSH4</accession>
<dbReference type="AlphaFoldDB" id="A0A7X5QSH4"/>
<keyword evidence="5 6" id="KW-0472">Membrane</keyword>
<comment type="caution">
    <text evidence="7">The sequence shown here is derived from an EMBL/GenBank/DDBJ whole genome shotgun (WGS) entry which is preliminary data.</text>
</comment>
<evidence type="ECO:0000313" key="7">
    <source>
        <dbReference type="EMBL" id="NID14591.1"/>
    </source>
</evidence>
<evidence type="ECO:0000256" key="5">
    <source>
        <dbReference type="ARBA" id="ARBA00023136"/>
    </source>
</evidence>
<keyword evidence="3 6" id="KW-0812">Transmembrane</keyword>
<dbReference type="RefSeq" id="WP_166698297.1">
    <property type="nucleotide sequence ID" value="NZ_JAAQTL010000001.1"/>
</dbReference>
<evidence type="ECO:0000256" key="2">
    <source>
        <dbReference type="ARBA" id="ARBA00022475"/>
    </source>
</evidence>
<dbReference type="Pfam" id="PF01810">
    <property type="entry name" value="LysE"/>
    <property type="match status" value="1"/>
</dbReference>
<feature type="transmembrane region" description="Helical" evidence="6">
    <location>
        <begin position="118"/>
        <end position="138"/>
    </location>
</feature>
<name>A0A7X5QSH4_9GAMM</name>
<dbReference type="PIRSF" id="PIRSF006324">
    <property type="entry name" value="LeuE"/>
    <property type="match status" value="1"/>
</dbReference>
<keyword evidence="2" id="KW-1003">Cell membrane</keyword>
<evidence type="ECO:0000256" key="3">
    <source>
        <dbReference type="ARBA" id="ARBA00022692"/>
    </source>
</evidence>
<evidence type="ECO:0000256" key="6">
    <source>
        <dbReference type="SAM" id="Phobius"/>
    </source>
</evidence>
<keyword evidence="4 6" id="KW-1133">Transmembrane helix</keyword>
<proteinExistence type="predicted"/>
<sequence>MPISDMPGIDHFGAFLMGCAVLNLTPGLDTFYILARSSREGRVVGIAAALGINAGCLVHTVAAVLGVSTILATSAAAFAALKYIGAAYLCWLGIRMLLKRPVAETATVTEGRGFMPAFMQGLFTNALNPKVALFYLAFLPPFVSLHAANVPFALLVLGLSFIATGLCWSMVLALVGARFRNLLEGRPATQTWMDRACGAVLVGFGSLLAIQQRR</sequence>
<dbReference type="GO" id="GO:0015171">
    <property type="term" value="F:amino acid transmembrane transporter activity"/>
    <property type="evidence" value="ECO:0007669"/>
    <property type="project" value="TreeGrafter"/>
</dbReference>
<dbReference type="Proteomes" id="UP000518878">
    <property type="component" value="Unassembled WGS sequence"/>
</dbReference>
<comment type="subcellular location">
    <subcellularLocation>
        <location evidence="1">Cell membrane</location>
        <topology evidence="1">Multi-pass membrane protein</topology>
    </subcellularLocation>
</comment>
<feature type="transmembrane region" description="Helical" evidence="6">
    <location>
        <begin position="77"/>
        <end position="98"/>
    </location>
</feature>
<evidence type="ECO:0000256" key="1">
    <source>
        <dbReference type="ARBA" id="ARBA00004651"/>
    </source>
</evidence>
<gene>
    <name evidence="7" type="ORF">HBF32_03820</name>
</gene>
<feature type="transmembrane region" description="Helical" evidence="6">
    <location>
        <begin position="150"/>
        <end position="175"/>
    </location>
</feature>
<evidence type="ECO:0000313" key="8">
    <source>
        <dbReference type="Proteomes" id="UP000518878"/>
    </source>
</evidence>
<dbReference type="GO" id="GO:0005886">
    <property type="term" value="C:plasma membrane"/>
    <property type="evidence" value="ECO:0007669"/>
    <property type="project" value="UniProtKB-SubCell"/>
</dbReference>
<organism evidence="7 8">
    <name type="scientific">Luteibacter yeojuensis</name>
    <dbReference type="NCBI Taxonomy" id="345309"/>
    <lineage>
        <taxon>Bacteria</taxon>
        <taxon>Pseudomonadati</taxon>
        <taxon>Pseudomonadota</taxon>
        <taxon>Gammaproteobacteria</taxon>
        <taxon>Lysobacterales</taxon>
        <taxon>Rhodanobacteraceae</taxon>
        <taxon>Luteibacter</taxon>
    </lineage>
</organism>
<reference evidence="7 8" key="1">
    <citation type="journal article" date="2006" name="Int. J. Syst. Evol. Microbiol.">
        <title>Dyella yeojuensis sp. nov., isolated from greenhouse soil in Korea.</title>
        <authorList>
            <person name="Kim B.Y."/>
            <person name="Weon H.Y."/>
            <person name="Lee K.H."/>
            <person name="Seok S.J."/>
            <person name="Kwon S.W."/>
            <person name="Go S.J."/>
            <person name="Stackebrandt E."/>
        </authorList>
    </citation>
    <scope>NUCLEOTIDE SEQUENCE [LARGE SCALE GENOMIC DNA]</scope>
    <source>
        <strain evidence="7 8">DSM 17673</strain>
    </source>
</reference>
<dbReference type="PANTHER" id="PTHR30086:SF20">
    <property type="entry name" value="ARGININE EXPORTER PROTEIN ARGO-RELATED"/>
    <property type="match status" value="1"/>
</dbReference>
<dbReference type="EMBL" id="JAAQTL010000001">
    <property type="protein sequence ID" value="NID14591.1"/>
    <property type="molecule type" value="Genomic_DNA"/>
</dbReference>
<dbReference type="PANTHER" id="PTHR30086">
    <property type="entry name" value="ARGININE EXPORTER PROTEIN ARGO"/>
    <property type="match status" value="1"/>
</dbReference>
<evidence type="ECO:0000256" key="4">
    <source>
        <dbReference type="ARBA" id="ARBA00022989"/>
    </source>
</evidence>